<dbReference type="AlphaFoldDB" id="A0A0B6RSV2"/>
<evidence type="ECO:0000259" key="5">
    <source>
        <dbReference type="PROSITE" id="PS51006"/>
    </source>
</evidence>
<dbReference type="KEGG" id="bgp:BGL_1c19390"/>
<evidence type="ECO:0000256" key="1">
    <source>
        <dbReference type="ARBA" id="ARBA00007867"/>
    </source>
</evidence>
<dbReference type="PROSITE" id="PS51006">
    <property type="entry name" value="PABS_2"/>
    <property type="match status" value="1"/>
</dbReference>
<proteinExistence type="inferred from homology"/>
<comment type="similarity">
    <text evidence="1">Belongs to the spermidine/spermine synthase family.</text>
</comment>
<keyword evidence="7" id="KW-1185">Reference proteome</keyword>
<organism evidence="6 7">
    <name type="scientific">Burkholderia plantarii</name>
    <dbReference type="NCBI Taxonomy" id="41899"/>
    <lineage>
        <taxon>Bacteria</taxon>
        <taxon>Pseudomonadati</taxon>
        <taxon>Pseudomonadota</taxon>
        <taxon>Betaproteobacteria</taxon>
        <taxon>Burkholderiales</taxon>
        <taxon>Burkholderiaceae</taxon>
        <taxon>Burkholderia</taxon>
    </lineage>
</organism>
<dbReference type="EMBL" id="CP002580">
    <property type="protein sequence ID" value="AJK46448.1"/>
    <property type="molecule type" value="Genomic_DNA"/>
</dbReference>
<dbReference type="InterPro" id="IPR029063">
    <property type="entry name" value="SAM-dependent_MTases_sf"/>
</dbReference>
<dbReference type="HOGENOM" id="CLU_060070_1_0_4"/>
<dbReference type="Pfam" id="PF01564">
    <property type="entry name" value="Spermine_synth"/>
    <property type="match status" value="1"/>
</dbReference>
<dbReference type="Proteomes" id="UP000031838">
    <property type="component" value="Chromosome 1"/>
</dbReference>
<dbReference type="NCBIfam" id="NF037959">
    <property type="entry name" value="MFS_SpdSyn"/>
    <property type="match status" value="1"/>
</dbReference>
<sequence>MTDRKTAWDAFAAVFAASLGGSKPIVLETRRTVSLHFDLSAAQSFMSLTEPERLVLEYTRSMMGFVLLAPAPAHILMIGLGGGSLAKYCHRHLPAAAITAVEINPDVIALRERFHLPADGDRFEVICADGAHYMRRPEVSADVILLDAFEAQGMSPQCASQAFLEACRERLREHGVLVANFVDDDPGLPVYLGRVEAVFGTARSVLMSNNGGNCIVFAWNGVSALPHAAVLFKRAGGFDFSAALDLHELAARIKRGQRFEIGQLKWSECGRPHWKIEKINAE</sequence>
<dbReference type="SUPFAM" id="SSF53335">
    <property type="entry name" value="S-adenosyl-L-methionine-dependent methyltransferases"/>
    <property type="match status" value="1"/>
</dbReference>
<evidence type="ECO:0000256" key="2">
    <source>
        <dbReference type="ARBA" id="ARBA00022679"/>
    </source>
</evidence>
<accession>A0A0B6RSV2</accession>
<feature type="domain" description="PABS" evidence="5">
    <location>
        <begin position="1"/>
        <end position="233"/>
    </location>
</feature>
<reference evidence="6 7" key="2">
    <citation type="journal article" date="2016" name="Appl. Microbiol. Biotechnol.">
        <title>Mutations improving production and secretion of extracellular lipase by Burkholderia glumae PG1.</title>
        <authorList>
            <person name="Knapp A."/>
            <person name="Voget S."/>
            <person name="Gao R."/>
            <person name="Zaburannyi N."/>
            <person name="Krysciak D."/>
            <person name="Breuer M."/>
            <person name="Hauer B."/>
            <person name="Streit W.R."/>
            <person name="Muller R."/>
            <person name="Daniel R."/>
            <person name="Jaeger K.E."/>
        </authorList>
    </citation>
    <scope>NUCLEOTIDE SEQUENCE [LARGE SCALE GENOMIC DNA]</scope>
    <source>
        <strain evidence="6 7">PG1</strain>
    </source>
</reference>
<dbReference type="PANTHER" id="PTHR43317:SF1">
    <property type="entry name" value="THERMOSPERMINE SYNTHASE ACAULIS5"/>
    <property type="match status" value="1"/>
</dbReference>
<dbReference type="Gene3D" id="3.40.50.150">
    <property type="entry name" value="Vaccinia Virus protein VP39"/>
    <property type="match status" value="1"/>
</dbReference>
<name>A0A0B6RSV2_BURPL</name>
<dbReference type="RefSeq" id="WP_042624936.1">
    <property type="nucleotide sequence ID" value="NZ_BSTO01000011.1"/>
</dbReference>
<evidence type="ECO:0000313" key="7">
    <source>
        <dbReference type="Proteomes" id="UP000031838"/>
    </source>
</evidence>
<evidence type="ECO:0000313" key="6">
    <source>
        <dbReference type="EMBL" id="AJK46448.1"/>
    </source>
</evidence>
<dbReference type="GO" id="GO:0006596">
    <property type="term" value="P:polyamine biosynthetic process"/>
    <property type="evidence" value="ECO:0007669"/>
    <property type="project" value="UniProtKB-UniRule"/>
</dbReference>
<keyword evidence="2 4" id="KW-0808">Transferase</keyword>
<dbReference type="PANTHER" id="PTHR43317">
    <property type="entry name" value="THERMOSPERMINE SYNTHASE ACAULIS5"/>
    <property type="match status" value="1"/>
</dbReference>
<protein>
    <submittedName>
        <fullName evidence="6">Spermidine synthase-like protein</fullName>
    </submittedName>
</protein>
<keyword evidence="3 4" id="KW-0620">Polyamine biosynthesis</keyword>
<evidence type="ECO:0000256" key="4">
    <source>
        <dbReference type="PROSITE-ProRule" id="PRU00354"/>
    </source>
</evidence>
<dbReference type="CDD" id="cd02440">
    <property type="entry name" value="AdoMet_MTases"/>
    <property type="match status" value="1"/>
</dbReference>
<reference evidence="7" key="1">
    <citation type="submission" date="2011-03" db="EMBL/GenBank/DDBJ databases">
        <authorList>
            <person name="Voget S."/>
            <person name="Streit W.R."/>
            <person name="Jaeger K.E."/>
            <person name="Daniel R."/>
        </authorList>
    </citation>
    <scope>NUCLEOTIDE SEQUENCE [LARGE SCALE GENOMIC DNA]</scope>
    <source>
        <strain evidence="7">PG1</strain>
    </source>
</reference>
<dbReference type="GO" id="GO:0016740">
    <property type="term" value="F:transferase activity"/>
    <property type="evidence" value="ECO:0007669"/>
    <property type="project" value="UniProtKB-UniRule"/>
</dbReference>
<feature type="active site" description="Proton acceptor" evidence="4">
    <location>
        <position position="147"/>
    </location>
</feature>
<gene>
    <name evidence="6" type="ORF">BGL_1c19390</name>
</gene>
<evidence type="ECO:0000256" key="3">
    <source>
        <dbReference type="ARBA" id="ARBA00023115"/>
    </source>
</evidence>
<dbReference type="InterPro" id="IPR030374">
    <property type="entry name" value="PABS"/>
</dbReference>
<dbReference type="KEGG" id="bpla:bpln_1g17700"/>